<dbReference type="Gene3D" id="3.30.70.330">
    <property type="match status" value="1"/>
</dbReference>
<reference evidence="3" key="1">
    <citation type="submission" date="2021-06" db="EMBL/GenBank/DDBJ databases">
        <title>Parelaphostrongylus tenuis whole genome reference sequence.</title>
        <authorList>
            <person name="Garwood T.J."/>
            <person name="Larsen P.A."/>
            <person name="Fountain-Jones N.M."/>
            <person name="Garbe J.R."/>
            <person name="Macchietto M.G."/>
            <person name="Kania S.A."/>
            <person name="Gerhold R.W."/>
            <person name="Richards J.E."/>
            <person name="Wolf T.M."/>
        </authorList>
    </citation>
    <scope>NUCLEOTIDE SEQUENCE</scope>
    <source>
        <strain evidence="3">MNPRO001-30</strain>
        <tissue evidence="3">Meninges</tissue>
    </source>
</reference>
<comment type="caution">
    <text evidence="3">The sequence shown here is derived from an EMBL/GenBank/DDBJ whole genome shotgun (WGS) entry which is preliminary data.</text>
</comment>
<dbReference type="EMBL" id="JAHQIW010000219">
    <property type="protein sequence ID" value="KAJ1346748.1"/>
    <property type="molecule type" value="Genomic_DNA"/>
</dbReference>
<sequence length="110" mass="12391">MLSLLFKSFSFAGKENGAQEAWNKAALEGIDGKVIFQEKELIGKVLDGEEKDKHWSAFNASKQNKLDRAHSRRGDRFGRERQIDKELNLHLPTYSAPPVTVFLLCGSQLS</sequence>
<keyword evidence="1" id="KW-0694">RNA-binding</keyword>
<evidence type="ECO:0000259" key="2">
    <source>
        <dbReference type="Pfam" id="PF08777"/>
    </source>
</evidence>
<organism evidence="3 4">
    <name type="scientific">Parelaphostrongylus tenuis</name>
    <name type="common">Meningeal worm</name>
    <dbReference type="NCBI Taxonomy" id="148309"/>
    <lineage>
        <taxon>Eukaryota</taxon>
        <taxon>Metazoa</taxon>
        <taxon>Ecdysozoa</taxon>
        <taxon>Nematoda</taxon>
        <taxon>Chromadorea</taxon>
        <taxon>Rhabditida</taxon>
        <taxon>Rhabditina</taxon>
        <taxon>Rhabditomorpha</taxon>
        <taxon>Strongyloidea</taxon>
        <taxon>Metastrongylidae</taxon>
        <taxon>Parelaphostrongylus</taxon>
    </lineage>
</organism>
<protein>
    <recommendedName>
        <fullName evidence="2">XRRM domain-containing protein</fullName>
    </recommendedName>
</protein>
<accession>A0AAD5LX97</accession>
<feature type="domain" description="XRRM" evidence="2">
    <location>
        <begin position="11"/>
        <end position="71"/>
    </location>
</feature>
<evidence type="ECO:0000256" key="1">
    <source>
        <dbReference type="ARBA" id="ARBA00022884"/>
    </source>
</evidence>
<gene>
    <name evidence="3" type="ORF">KIN20_001645</name>
</gene>
<name>A0AAD5LX97_PARTN</name>
<dbReference type="GO" id="GO:0003723">
    <property type="term" value="F:RNA binding"/>
    <property type="evidence" value="ECO:0007669"/>
    <property type="project" value="UniProtKB-KW"/>
</dbReference>
<dbReference type="InterPro" id="IPR012677">
    <property type="entry name" value="Nucleotide-bd_a/b_plait_sf"/>
</dbReference>
<dbReference type="InterPro" id="IPR014886">
    <property type="entry name" value="La_xRRM"/>
</dbReference>
<dbReference type="Proteomes" id="UP001196413">
    <property type="component" value="Unassembled WGS sequence"/>
</dbReference>
<proteinExistence type="predicted"/>
<evidence type="ECO:0000313" key="4">
    <source>
        <dbReference type="Proteomes" id="UP001196413"/>
    </source>
</evidence>
<keyword evidence="4" id="KW-1185">Reference proteome</keyword>
<dbReference type="AlphaFoldDB" id="A0AAD5LX97"/>
<evidence type="ECO:0000313" key="3">
    <source>
        <dbReference type="EMBL" id="KAJ1346748.1"/>
    </source>
</evidence>
<dbReference type="Pfam" id="PF08777">
    <property type="entry name" value="RRM_3"/>
    <property type="match status" value="1"/>
</dbReference>